<evidence type="ECO:0000256" key="1">
    <source>
        <dbReference type="ARBA" id="ARBA00004141"/>
    </source>
</evidence>
<feature type="region of interest" description="Disordered" evidence="10">
    <location>
        <begin position="1"/>
        <end position="49"/>
    </location>
</feature>
<reference evidence="13" key="1">
    <citation type="submission" date="2023-01" db="EMBL/GenBank/DDBJ databases">
        <title>Genome assembly of the deep-sea coral Lophelia pertusa.</title>
        <authorList>
            <person name="Herrera S."/>
            <person name="Cordes E."/>
        </authorList>
    </citation>
    <scope>NUCLEOTIDE SEQUENCE</scope>
    <source>
        <strain evidence="13">USNM1676648</strain>
        <tissue evidence="13">Polyp</tissue>
    </source>
</reference>
<evidence type="ECO:0000256" key="11">
    <source>
        <dbReference type="SAM" id="Phobius"/>
    </source>
</evidence>
<feature type="transmembrane region" description="Helical" evidence="11">
    <location>
        <begin position="348"/>
        <end position="368"/>
    </location>
</feature>
<dbReference type="PANTHER" id="PTHR10877">
    <property type="entry name" value="POLYCYSTIN FAMILY MEMBER"/>
    <property type="match status" value="1"/>
</dbReference>
<name>A0A9W9ZE29_9CNID</name>
<feature type="transmembrane region" description="Helical" evidence="11">
    <location>
        <begin position="388"/>
        <end position="409"/>
    </location>
</feature>
<keyword evidence="5 11" id="KW-1133">Transmembrane helix</keyword>
<evidence type="ECO:0000256" key="10">
    <source>
        <dbReference type="SAM" id="MobiDB-lite"/>
    </source>
</evidence>
<feature type="disulfide bond" evidence="8">
    <location>
        <begin position="654"/>
        <end position="665"/>
    </location>
</feature>
<dbReference type="Proteomes" id="UP001163046">
    <property type="component" value="Unassembled WGS sequence"/>
</dbReference>
<feature type="domain" description="PLAT" evidence="12">
    <location>
        <begin position="183"/>
        <end position="302"/>
    </location>
</feature>
<evidence type="ECO:0000256" key="9">
    <source>
        <dbReference type="PROSITE-ProRule" id="PRU00152"/>
    </source>
</evidence>
<dbReference type="PROSITE" id="PS50095">
    <property type="entry name" value="PLAT"/>
    <property type="match status" value="1"/>
</dbReference>
<sequence>MFGGEEKMSSSNGSVKVRTRRSCGGSSGRQKRSCIGVKDPPPPPTPAPIILRSPYNASTDLNYTLSVTVGSCLYWSEVKEKWTNEGCKVAPDVVSGSIHCRCNHLSAFGGDFFVEPNKIDFRKVFSKFGDLGKTKNFVVLTTVCSVLLLYIIGLVFARRADRQDKQKTIPNVYLPDGDEKGQYHYRISIETGMLVGSGTSANVGMILYGEDCYSDKIVLNDSACQKMFFARASVNTFTVSLPNSLGPLYKIKVWHDNSGQSPGWFLRNFVITELESHGKWHFLANRWLAVEKGNGEVEIELKTSTKEDISKFKNIFYSRASKRLADGHLWISVLARPPHSSFTRTQRFSCCMSVFFLAMITNAMFYDFGEETQDTFQLGPLTMSWTQVKIGIQSAMIALPVNVFIVTVFRNVKPKNNPQENNDIEEENSPKGLPHFVVYIAWMMCVLAIMSSAFFTVLYSLSWGATISNEWLTSILVSFFQDVIILQPIQVVLIASLLSILIRKPVKHDPVHGLPRRKKPCEEDSKVQPPDETVLKTSRTFRVKLQKMFRSVLDISLFIIFILLLFVVCYGNRDSSRYRLTKSLKDIFAKFDKRVNSTATFWNWTRERLVPGLFLSEWYNGEQVELEEGFISSGYPFLVGMPRLRQIRIQTGSCQVDDYIEVKRCLPYYSFHSEDKTAYSLHDWTPISNISEFKASFKLDDLCPKPWRYREEKALETLSFDGFYANYDGGGYVADLGYNTESALGVIEDLEDNDWIDDRTFAVFIEFTVYEPSSSLFSAGKYLYERYPTGGTKSTGTIDTLMIYYPTDPSFRSFFQACQLLLIFLTFGLFVMEIVKLYFQGCSYFIHFWNLVEIFQISSAVAAMVLYFFKAKYTSDFVRRVKKNPFETSNSDYIVQWCNLEIWLLSFVVFLVTIKMLRLLKFNHHICHLTYTVKSAVRHLVSYSVIFTATLVAYTQLGTLLFGSNVSSYSNMAHSLRMLLERLLGNNMFTKELQAVNDVMGQLFTFAYSLSIGMILINMFLSILNCSYCEIRLIKQGRFSDVELAQFAWRYFIEKGQKFWHDTKRSLKERNRVRKPRFKRGKAKYFGVANEEILEDSDMFFCTKHDELKSKSTEEYRCLYPEEVLFEEATLEDLYDIDLVDEYSSLRDVRKTLFQIGTNYFLTEKEWSSGCMTDDDDDIDDASSLRSEWSYGMESTPSYMSDTELV</sequence>
<feature type="transmembrane region" description="Helical" evidence="11">
    <location>
        <begin position="137"/>
        <end position="157"/>
    </location>
</feature>
<keyword evidence="14" id="KW-1185">Reference proteome</keyword>
<evidence type="ECO:0000313" key="13">
    <source>
        <dbReference type="EMBL" id="KAJ7379882.1"/>
    </source>
</evidence>
<protein>
    <recommendedName>
        <fullName evidence="12">PLAT domain-containing protein</fullName>
    </recommendedName>
</protein>
<evidence type="ECO:0000256" key="8">
    <source>
        <dbReference type="PIRSR" id="PIRSR603915-2"/>
    </source>
</evidence>
<feature type="transmembrane region" description="Helical" evidence="11">
    <location>
        <begin position="940"/>
        <end position="962"/>
    </location>
</feature>
<evidence type="ECO:0000256" key="7">
    <source>
        <dbReference type="ARBA" id="ARBA00023180"/>
    </source>
</evidence>
<dbReference type="InterPro" id="IPR003915">
    <property type="entry name" value="PKD_2"/>
</dbReference>
<dbReference type="InterPro" id="IPR046791">
    <property type="entry name" value="Polycystin_dom"/>
</dbReference>
<dbReference type="OrthoDB" id="5958967at2759"/>
<dbReference type="Pfam" id="PF01825">
    <property type="entry name" value="GPS"/>
    <property type="match status" value="1"/>
</dbReference>
<organism evidence="13 14">
    <name type="scientific">Desmophyllum pertusum</name>
    <dbReference type="NCBI Taxonomy" id="174260"/>
    <lineage>
        <taxon>Eukaryota</taxon>
        <taxon>Metazoa</taxon>
        <taxon>Cnidaria</taxon>
        <taxon>Anthozoa</taxon>
        <taxon>Hexacorallia</taxon>
        <taxon>Scleractinia</taxon>
        <taxon>Caryophylliina</taxon>
        <taxon>Caryophylliidae</taxon>
        <taxon>Desmophyllum</taxon>
    </lineage>
</organism>
<comment type="subcellular location">
    <subcellularLocation>
        <location evidence="1">Membrane</location>
        <topology evidence="1">Multi-pass membrane protein</topology>
    </subcellularLocation>
</comment>
<dbReference type="PRINTS" id="PR01433">
    <property type="entry name" value="POLYCYSTIN2"/>
</dbReference>
<feature type="transmembrane region" description="Helical" evidence="11">
    <location>
        <begin position="1006"/>
        <end position="1028"/>
    </location>
</feature>
<dbReference type="Pfam" id="PF08016">
    <property type="entry name" value="PKD_channel"/>
    <property type="match status" value="1"/>
</dbReference>
<keyword evidence="7" id="KW-0325">Glycoprotein</keyword>
<feature type="transmembrane region" description="Helical" evidence="11">
    <location>
        <begin position="479"/>
        <end position="502"/>
    </location>
</feature>
<gene>
    <name evidence="13" type="ORF">OS493_012640</name>
</gene>
<feature type="transmembrane region" description="Helical" evidence="11">
    <location>
        <begin position="552"/>
        <end position="573"/>
    </location>
</feature>
<dbReference type="Pfam" id="PF20519">
    <property type="entry name" value="Polycystin_dom"/>
    <property type="match status" value="1"/>
</dbReference>
<feature type="transmembrane region" description="Helical" evidence="11">
    <location>
        <begin position="851"/>
        <end position="869"/>
    </location>
</feature>
<dbReference type="GO" id="GO:0050982">
    <property type="term" value="P:detection of mechanical stimulus"/>
    <property type="evidence" value="ECO:0007669"/>
    <property type="project" value="TreeGrafter"/>
</dbReference>
<evidence type="ECO:0000256" key="3">
    <source>
        <dbReference type="ARBA" id="ARBA00022692"/>
    </source>
</evidence>
<evidence type="ECO:0000256" key="5">
    <source>
        <dbReference type="ARBA" id="ARBA00022989"/>
    </source>
</evidence>
<dbReference type="InterPro" id="IPR036392">
    <property type="entry name" value="PLAT/LH2_dom_sf"/>
</dbReference>
<keyword evidence="3 11" id="KW-0812">Transmembrane</keyword>
<dbReference type="SMART" id="SM00303">
    <property type="entry name" value="GPS"/>
    <property type="match status" value="1"/>
</dbReference>
<dbReference type="GO" id="GO:0005509">
    <property type="term" value="F:calcium ion binding"/>
    <property type="evidence" value="ECO:0007669"/>
    <property type="project" value="InterPro"/>
</dbReference>
<proteinExistence type="inferred from homology"/>
<accession>A0A9W9ZE29</accession>
<dbReference type="InterPro" id="IPR000203">
    <property type="entry name" value="GPS"/>
</dbReference>
<dbReference type="Gene3D" id="2.60.220.50">
    <property type="match status" value="1"/>
</dbReference>
<keyword evidence="4" id="KW-0732">Signal</keyword>
<feature type="transmembrane region" description="Helical" evidence="11">
    <location>
        <begin position="436"/>
        <end position="459"/>
    </location>
</feature>
<dbReference type="GO" id="GO:0016020">
    <property type="term" value="C:membrane"/>
    <property type="evidence" value="ECO:0007669"/>
    <property type="project" value="UniProtKB-SubCell"/>
</dbReference>
<dbReference type="GO" id="GO:0005262">
    <property type="term" value="F:calcium channel activity"/>
    <property type="evidence" value="ECO:0007669"/>
    <property type="project" value="TreeGrafter"/>
</dbReference>
<dbReference type="SUPFAM" id="SSF49723">
    <property type="entry name" value="Lipase/lipooxygenase domain (PLAT/LH2 domain)"/>
    <property type="match status" value="1"/>
</dbReference>
<dbReference type="InterPro" id="IPR001024">
    <property type="entry name" value="PLAT/LH2_dom"/>
</dbReference>
<dbReference type="Gene3D" id="2.60.60.20">
    <property type="entry name" value="PLAT/LH2 domain"/>
    <property type="match status" value="1"/>
</dbReference>
<dbReference type="SMART" id="SM00308">
    <property type="entry name" value="LH2"/>
    <property type="match status" value="1"/>
</dbReference>
<feature type="transmembrane region" description="Helical" evidence="11">
    <location>
        <begin position="820"/>
        <end position="839"/>
    </location>
</feature>
<dbReference type="AlphaFoldDB" id="A0A9W9ZE29"/>
<comment type="caution">
    <text evidence="13">The sequence shown here is derived from an EMBL/GenBank/DDBJ whole genome shotgun (WGS) entry which is preliminary data.</text>
</comment>
<keyword evidence="6 11" id="KW-0472">Membrane</keyword>
<evidence type="ECO:0000259" key="12">
    <source>
        <dbReference type="PROSITE" id="PS50095"/>
    </source>
</evidence>
<dbReference type="EMBL" id="MU826355">
    <property type="protein sequence ID" value="KAJ7379882.1"/>
    <property type="molecule type" value="Genomic_DNA"/>
</dbReference>
<evidence type="ECO:0000256" key="4">
    <source>
        <dbReference type="ARBA" id="ARBA00022729"/>
    </source>
</evidence>
<comment type="caution">
    <text evidence="9">Lacks conserved residue(s) required for the propagation of feature annotation.</text>
</comment>
<dbReference type="Pfam" id="PF01477">
    <property type="entry name" value="PLAT"/>
    <property type="match status" value="1"/>
</dbReference>
<dbReference type="InterPro" id="IPR046338">
    <property type="entry name" value="GAIN_dom_sf"/>
</dbReference>
<evidence type="ECO:0000256" key="2">
    <source>
        <dbReference type="ARBA" id="ARBA00007200"/>
    </source>
</evidence>
<comment type="similarity">
    <text evidence="2">Belongs to the polycystin family.</text>
</comment>
<dbReference type="PANTHER" id="PTHR10877:SF150">
    <property type="entry name" value="REJ DOMAIN-CONTAINING PROTEIN"/>
    <property type="match status" value="1"/>
</dbReference>
<evidence type="ECO:0000313" key="14">
    <source>
        <dbReference type="Proteomes" id="UP001163046"/>
    </source>
</evidence>
<dbReference type="InterPro" id="IPR051223">
    <property type="entry name" value="Polycystin"/>
</dbReference>
<dbReference type="InterPro" id="IPR013122">
    <property type="entry name" value="PKD1_2_channel"/>
</dbReference>
<evidence type="ECO:0000256" key="6">
    <source>
        <dbReference type="ARBA" id="ARBA00023136"/>
    </source>
</evidence>